<dbReference type="GO" id="GO:0016020">
    <property type="term" value="C:membrane"/>
    <property type="evidence" value="ECO:0007669"/>
    <property type="project" value="UniProtKB-SubCell"/>
</dbReference>
<keyword evidence="7" id="KW-0645">Protease</keyword>
<reference evidence="7 8" key="1">
    <citation type="submission" date="2017-02" db="EMBL/GenBank/DDBJ databases">
        <authorList>
            <person name="Peterson S.W."/>
        </authorList>
    </citation>
    <scope>NUCLEOTIDE SEQUENCE [LARGE SCALE GENOMIC DNA]</scope>
    <source>
        <strain evidence="7 8">3F5N</strain>
    </source>
</reference>
<evidence type="ECO:0000256" key="4">
    <source>
        <dbReference type="ARBA" id="ARBA00023136"/>
    </source>
</evidence>
<keyword evidence="3 6" id="KW-1133">Transmembrane helix</keyword>
<proteinExistence type="predicted"/>
<feature type="region of interest" description="Disordered" evidence="5">
    <location>
        <begin position="54"/>
        <end position="73"/>
    </location>
</feature>
<keyword evidence="7" id="KW-0378">Hydrolase</keyword>
<keyword evidence="2 6" id="KW-0812">Transmembrane</keyword>
<dbReference type="RefSeq" id="WP_087140849.1">
    <property type="nucleotide sequence ID" value="NZ_FUIE01000053.1"/>
</dbReference>
<sequence>MRWQGGRRGGGIEDRRGMGGGAVAGGGIGVLVLAAIGYFVFGIDPNTTQQLASQFGGAGQAEQQGQMGSPGDQDGQFVEVIGSNINDVWKTKLRGYTPPTTVLYTQGTQTGCGYGQAAMGPFYCPADQKVYLDLSFWREMESKLGASGADFAKAYVIAHEFGHHVQTLTGASQQVQRAQQSARSQAEGNKYSVALELQADCYAGVWASNAAAVSNGQVALEPGDLEEGMKTAQAIGDDALQRRGGGRVSPESFTHGSSAQRVEWLQRGYQTGDPAACDTFAQL</sequence>
<evidence type="ECO:0000256" key="5">
    <source>
        <dbReference type="SAM" id="MobiDB-lite"/>
    </source>
</evidence>
<name>A0A1R4G7C2_BREDI</name>
<accession>A0A1R4G7C2</accession>
<dbReference type="GO" id="GO:0008237">
    <property type="term" value="F:metallopeptidase activity"/>
    <property type="evidence" value="ECO:0007669"/>
    <property type="project" value="UniProtKB-KW"/>
</dbReference>
<evidence type="ECO:0000256" key="1">
    <source>
        <dbReference type="ARBA" id="ARBA00004167"/>
    </source>
</evidence>
<dbReference type="Pfam" id="PF04228">
    <property type="entry name" value="Zn_peptidase"/>
    <property type="match status" value="1"/>
</dbReference>
<dbReference type="AlphaFoldDB" id="A0A1R4G7C2"/>
<gene>
    <name evidence="7" type="ORF">FM111_10155</name>
</gene>
<evidence type="ECO:0000313" key="7">
    <source>
        <dbReference type="EMBL" id="SJM64094.1"/>
    </source>
</evidence>
<protein>
    <submittedName>
        <fullName evidence="7">YpfJ protein, zinc metalloprotease superfamily</fullName>
    </submittedName>
</protein>
<dbReference type="Proteomes" id="UP000195766">
    <property type="component" value="Unassembled WGS sequence"/>
</dbReference>
<organism evidence="7 8">
    <name type="scientific">Brevundimonas diminuta 3F5N</name>
    <dbReference type="NCBI Taxonomy" id="1255603"/>
    <lineage>
        <taxon>Bacteria</taxon>
        <taxon>Pseudomonadati</taxon>
        <taxon>Pseudomonadota</taxon>
        <taxon>Alphaproteobacteria</taxon>
        <taxon>Caulobacterales</taxon>
        <taxon>Caulobacteraceae</taxon>
        <taxon>Brevundimonas</taxon>
    </lineage>
</organism>
<dbReference type="OrthoDB" id="9774900at2"/>
<evidence type="ECO:0000256" key="2">
    <source>
        <dbReference type="ARBA" id="ARBA00022692"/>
    </source>
</evidence>
<evidence type="ECO:0000256" key="6">
    <source>
        <dbReference type="SAM" id="Phobius"/>
    </source>
</evidence>
<evidence type="ECO:0000256" key="3">
    <source>
        <dbReference type="ARBA" id="ARBA00022989"/>
    </source>
</evidence>
<keyword evidence="7" id="KW-0482">Metalloprotease</keyword>
<dbReference type="EMBL" id="FUIE01000053">
    <property type="protein sequence ID" value="SJM64094.1"/>
    <property type="molecule type" value="Genomic_DNA"/>
</dbReference>
<feature type="transmembrane region" description="Helical" evidence="6">
    <location>
        <begin position="21"/>
        <end position="41"/>
    </location>
</feature>
<comment type="subcellular location">
    <subcellularLocation>
        <location evidence="1">Membrane</location>
        <topology evidence="1">Single-pass membrane protein</topology>
    </subcellularLocation>
</comment>
<keyword evidence="4 6" id="KW-0472">Membrane</keyword>
<dbReference type="InterPro" id="IPR007343">
    <property type="entry name" value="Uncharacterised_pept_Zn_put"/>
</dbReference>
<dbReference type="PANTHER" id="PTHR30168">
    <property type="entry name" value="PUTATIVE MEMBRANE PROTEIN YPFJ"/>
    <property type="match status" value="1"/>
</dbReference>
<feature type="compositionally biased region" description="Low complexity" evidence="5">
    <location>
        <begin position="54"/>
        <end position="67"/>
    </location>
</feature>
<dbReference type="PANTHER" id="PTHR30168:SF0">
    <property type="entry name" value="INNER MEMBRANE PROTEIN"/>
    <property type="match status" value="1"/>
</dbReference>
<evidence type="ECO:0000313" key="8">
    <source>
        <dbReference type="Proteomes" id="UP000195766"/>
    </source>
</evidence>
<dbReference type="GO" id="GO:0006508">
    <property type="term" value="P:proteolysis"/>
    <property type="evidence" value="ECO:0007669"/>
    <property type="project" value="UniProtKB-KW"/>
</dbReference>